<dbReference type="Gene3D" id="1.10.1790.10">
    <property type="entry name" value="PRD domain"/>
    <property type="match status" value="2"/>
</dbReference>
<keyword evidence="2" id="KW-0805">Transcription regulation</keyword>
<dbReference type="SUPFAM" id="SSF50151">
    <property type="entry name" value="SacY-like RNA-binding domain"/>
    <property type="match status" value="1"/>
</dbReference>
<sequence>MRVVKVLNNSLIMALDEDGQEVILSGKGIGYRKAIGYELKENEIQKIFVLRERTVVRDVIRLAAEVGEEYFNLTKSVISYAVETYHMKLMDHIYLALTDHLAFTEKRLRQNVVIENFYTADLRRFNPEEYDVACYGARLFEEKFGTKLPEGEIGNIAFHFINAQQGGQFEERNREIDEVVGQILNIVRYCMKIASLEEGIAYSRMLTHLRLFVSRLLRGQMTDDDQEDALRRKILEMCPEEYACVRRIGRFIEQKYGEPITGQEELYLTIHLHQLMTEKKKEVK</sequence>
<evidence type="ECO:0000256" key="2">
    <source>
        <dbReference type="ARBA" id="ARBA00023015"/>
    </source>
</evidence>
<dbReference type="GO" id="GO:0006355">
    <property type="term" value="P:regulation of DNA-templated transcription"/>
    <property type="evidence" value="ECO:0007669"/>
    <property type="project" value="InterPro"/>
</dbReference>
<dbReference type="Proteomes" id="UP000886780">
    <property type="component" value="Unassembled WGS sequence"/>
</dbReference>
<dbReference type="SMART" id="SM01061">
    <property type="entry name" value="CAT_RBD"/>
    <property type="match status" value="1"/>
</dbReference>
<name>A0A9D1W633_9FIRM</name>
<evidence type="ECO:0000256" key="3">
    <source>
        <dbReference type="ARBA" id="ARBA00023163"/>
    </source>
</evidence>
<dbReference type="Gene3D" id="2.30.24.10">
    <property type="entry name" value="CAT RNA-binding domain"/>
    <property type="match status" value="1"/>
</dbReference>
<dbReference type="PANTHER" id="PTHR30185">
    <property type="entry name" value="CRYPTIC BETA-GLUCOSIDE BGL OPERON ANTITERMINATOR"/>
    <property type="match status" value="1"/>
</dbReference>
<evidence type="ECO:0000256" key="1">
    <source>
        <dbReference type="ARBA" id="ARBA00022737"/>
    </source>
</evidence>
<dbReference type="PANTHER" id="PTHR30185:SF18">
    <property type="entry name" value="TRANSCRIPTIONAL REGULATOR MTLR"/>
    <property type="match status" value="1"/>
</dbReference>
<evidence type="ECO:0000313" key="6">
    <source>
        <dbReference type="Proteomes" id="UP000886780"/>
    </source>
</evidence>
<dbReference type="InterPro" id="IPR050661">
    <property type="entry name" value="BglG_antiterminators"/>
</dbReference>
<proteinExistence type="predicted"/>
<dbReference type="PROSITE" id="PS51372">
    <property type="entry name" value="PRD_2"/>
    <property type="match status" value="2"/>
</dbReference>
<keyword evidence="1" id="KW-0677">Repeat</keyword>
<dbReference type="EMBL" id="DXEU01000180">
    <property type="protein sequence ID" value="HIX53070.1"/>
    <property type="molecule type" value="Genomic_DNA"/>
</dbReference>
<dbReference type="Pfam" id="PF03123">
    <property type="entry name" value="CAT_RBD"/>
    <property type="match status" value="1"/>
</dbReference>
<accession>A0A9D1W633</accession>
<gene>
    <name evidence="5" type="ORF">IAA28_09725</name>
</gene>
<organism evidence="5 6">
    <name type="scientific">Candidatus Lachnoclostridium stercoripullorum</name>
    <dbReference type="NCBI Taxonomy" id="2838635"/>
    <lineage>
        <taxon>Bacteria</taxon>
        <taxon>Bacillati</taxon>
        <taxon>Bacillota</taxon>
        <taxon>Clostridia</taxon>
        <taxon>Lachnospirales</taxon>
        <taxon>Lachnospiraceae</taxon>
    </lineage>
</organism>
<comment type="caution">
    <text evidence="5">The sequence shown here is derived from an EMBL/GenBank/DDBJ whole genome shotgun (WGS) entry which is preliminary data.</text>
</comment>
<dbReference type="SUPFAM" id="SSF63520">
    <property type="entry name" value="PTS-regulatory domain, PRD"/>
    <property type="match status" value="2"/>
</dbReference>
<reference evidence="5" key="2">
    <citation type="submission" date="2021-04" db="EMBL/GenBank/DDBJ databases">
        <authorList>
            <person name="Gilroy R."/>
        </authorList>
    </citation>
    <scope>NUCLEOTIDE SEQUENCE</scope>
    <source>
        <strain evidence="5">ChiGjej4B4-12881</strain>
    </source>
</reference>
<dbReference type="GO" id="GO:0003723">
    <property type="term" value="F:RNA binding"/>
    <property type="evidence" value="ECO:0007669"/>
    <property type="project" value="InterPro"/>
</dbReference>
<dbReference type="InterPro" id="IPR004341">
    <property type="entry name" value="CAT_RNA-bd_dom"/>
</dbReference>
<dbReference type="InterPro" id="IPR036650">
    <property type="entry name" value="CAT_RNA-bd_dom_sf"/>
</dbReference>
<evidence type="ECO:0000259" key="4">
    <source>
        <dbReference type="PROSITE" id="PS51372"/>
    </source>
</evidence>
<keyword evidence="3" id="KW-0804">Transcription</keyword>
<dbReference type="InterPro" id="IPR011608">
    <property type="entry name" value="PRD"/>
</dbReference>
<protein>
    <submittedName>
        <fullName evidence="5">PRD domain-containing protein</fullName>
    </submittedName>
</protein>
<dbReference type="AlphaFoldDB" id="A0A9D1W633"/>
<feature type="domain" description="PRD" evidence="4">
    <location>
        <begin position="65"/>
        <end position="170"/>
    </location>
</feature>
<feature type="domain" description="PRD" evidence="4">
    <location>
        <begin position="171"/>
        <end position="282"/>
    </location>
</feature>
<reference evidence="5" key="1">
    <citation type="journal article" date="2021" name="PeerJ">
        <title>Extensive microbial diversity within the chicken gut microbiome revealed by metagenomics and culture.</title>
        <authorList>
            <person name="Gilroy R."/>
            <person name="Ravi A."/>
            <person name="Getino M."/>
            <person name="Pursley I."/>
            <person name="Horton D.L."/>
            <person name="Alikhan N.F."/>
            <person name="Baker D."/>
            <person name="Gharbi K."/>
            <person name="Hall N."/>
            <person name="Watson M."/>
            <person name="Adriaenssens E.M."/>
            <person name="Foster-Nyarko E."/>
            <person name="Jarju S."/>
            <person name="Secka A."/>
            <person name="Antonio M."/>
            <person name="Oren A."/>
            <person name="Chaudhuri R.R."/>
            <person name="La Ragione R."/>
            <person name="Hildebrand F."/>
            <person name="Pallen M.J."/>
        </authorList>
    </citation>
    <scope>NUCLEOTIDE SEQUENCE</scope>
    <source>
        <strain evidence="5">ChiGjej4B4-12881</strain>
    </source>
</reference>
<dbReference type="Pfam" id="PF00874">
    <property type="entry name" value="PRD"/>
    <property type="match status" value="2"/>
</dbReference>
<evidence type="ECO:0000313" key="5">
    <source>
        <dbReference type="EMBL" id="HIX53070.1"/>
    </source>
</evidence>
<dbReference type="InterPro" id="IPR036634">
    <property type="entry name" value="PRD_sf"/>
</dbReference>